<name>A0A1D9FZT7_MOOP1</name>
<proteinExistence type="predicted"/>
<accession>A0A1D9FZT7</accession>
<organism evidence="1 2">
    <name type="scientific">Moorena producens (strain JHB)</name>
    <dbReference type="NCBI Taxonomy" id="1454205"/>
    <lineage>
        <taxon>Bacteria</taxon>
        <taxon>Bacillati</taxon>
        <taxon>Cyanobacteriota</taxon>
        <taxon>Cyanophyceae</taxon>
        <taxon>Coleofasciculales</taxon>
        <taxon>Coleofasciculaceae</taxon>
        <taxon>Moorena</taxon>
    </lineage>
</organism>
<dbReference type="Proteomes" id="UP000176944">
    <property type="component" value="Chromosome"/>
</dbReference>
<protein>
    <submittedName>
        <fullName evidence="1">Uncharacterized protein</fullName>
    </submittedName>
</protein>
<reference evidence="2" key="1">
    <citation type="submission" date="2016-10" db="EMBL/GenBank/DDBJ databases">
        <title>Comparative genomics uncovers the prolific and rare metabolic potential of the cyanobacterial genus Moorea.</title>
        <authorList>
            <person name="Leao T."/>
            <person name="Castelao G."/>
            <person name="Korobeynikov A."/>
            <person name="Monroe E.A."/>
            <person name="Podell S."/>
            <person name="Glukhov E."/>
            <person name="Allen E."/>
            <person name="Gerwick W.H."/>
            <person name="Gerwick L."/>
        </authorList>
    </citation>
    <scope>NUCLEOTIDE SEQUENCE [LARGE SCALE GENOMIC DNA]</scope>
    <source>
        <strain evidence="2">JHB</strain>
    </source>
</reference>
<sequence length="88" mass="10478">MFFLRNQLQEIQLHKFSVYITRPIASGYQGEYVILPLDKFSRANPKSKPQEQTLRGFVRCRLQIILANPFFINYHKENKSYNKLRGTK</sequence>
<evidence type="ECO:0000313" key="1">
    <source>
        <dbReference type="EMBL" id="AOY80889.1"/>
    </source>
</evidence>
<gene>
    <name evidence="1" type="ORF">BJP36_14195</name>
</gene>
<dbReference type="EMBL" id="CP017708">
    <property type="protein sequence ID" value="AOY80889.1"/>
    <property type="molecule type" value="Genomic_DNA"/>
</dbReference>
<dbReference type="AlphaFoldDB" id="A0A1D9FZT7"/>
<evidence type="ECO:0000313" key="2">
    <source>
        <dbReference type="Proteomes" id="UP000176944"/>
    </source>
</evidence>